<organism evidence="2 3">
    <name type="scientific">candidate division WWE3 bacterium RIFOXYC1_FULL_39_7</name>
    <dbReference type="NCBI Taxonomy" id="1802643"/>
    <lineage>
        <taxon>Bacteria</taxon>
        <taxon>Katanobacteria</taxon>
    </lineage>
</organism>
<protein>
    <submittedName>
        <fullName evidence="2">Uncharacterized protein</fullName>
    </submittedName>
</protein>
<reference evidence="2 3" key="1">
    <citation type="journal article" date="2016" name="Nat. Commun.">
        <title>Thousands of microbial genomes shed light on interconnected biogeochemical processes in an aquifer system.</title>
        <authorList>
            <person name="Anantharaman K."/>
            <person name="Brown C.T."/>
            <person name="Hug L.A."/>
            <person name="Sharon I."/>
            <person name="Castelle C.J."/>
            <person name="Probst A.J."/>
            <person name="Thomas B.C."/>
            <person name="Singh A."/>
            <person name="Wilkins M.J."/>
            <person name="Karaoz U."/>
            <person name="Brodie E.L."/>
            <person name="Williams K.H."/>
            <person name="Hubbard S.S."/>
            <person name="Banfield J.F."/>
        </authorList>
    </citation>
    <scope>NUCLEOTIDE SEQUENCE [LARGE SCALE GENOMIC DNA]</scope>
</reference>
<feature type="transmembrane region" description="Helical" evidence="1">
    <location>
        <begin position="9"/>
        <end position="29"/>
    </location>
</feature>
<dbReference type="AlphaFoldDB" id="A0A1F4WKY3"/>
<dbReference type="EMBL" id="MEWA01000011">
    <property type="protein sequence ID" value="OGC70026.1"/>
    <property type="molecule type" value="Genomic_DNA"/>
</dbReference>
<gene>
    <name evidence="2" type="ORF">A2415_01550</name>
</gene>
<comment type="caution">
    <text evidence="2">The sequence shown here is derived from an EMBL/GenBank/DDBJ whole genome shotgun (WGS) entry which is preliminary data.</text>
</comment>
<keyword evidence="1" id="KW-1133">Transmembrane helix</keyword>
<evidence type="ECO:0000256" key="1">
    <source>
        <dbReference type="SAM" id="Phobius"/>
    </source>
</evidence>
<dbReference type="Proteomes" id="UP000179113">
    <property type="component" value="Unassembled WGS sequence"/>
</dbReference>
<name>A0A1F4WKY3_UNCKA</name>
<proteinExistence type="predicted"/>
<evidence type="ECO:0000313" key="3">
    <source>
        <dbReference type="Proteomes" id="UP000179113"/>
    </source>
</evidence>
<sequence>MVTNKQKGIAIIPVLIVVGVFLIAGAFVLKSSGDRVPAVVNDVSEIFPIEIENKNEKASCPDPFIFPLPIDITKATSILYPGQIRGGDFKAHGGFRFENSLPSDILVTAPIDAKVVAGARYPVYTGDIQYTFDFEHPCGIRYRLGHLLTLSPKFQAIAEKFPLPIGMDSRTTEVHPAIEVKQGEVIATAVGMTKDGTSKNGTNTFLDWGVYDYRQKNEASQDPTWAASHQSDIYQYGVCWFEWISSEDREKVLALPSSDYQSGTNSDYCK</sequence>
<evidence type="ECO:0000313" key="2">
    <source>
        <dbReference type="EMBL" id="OGC70026.1"/>
    </source>
</evidence>
<accession>A0A1F4WKY3</accession>
<keyword evidence="1" id="KW-0812">Transmembrane</keyword>
<keyword evidence="1" id="KW-0472">Membrane</keyword>